<feature type="region of interest" description="Disordered" evidence="17">
    <location>
        <begin position="1024"/>
        <end position="1098"/>
    </location>
</feature>
<evidence type="ECO:0000256" key="18">
    <source>
        <dbReference type="SAM" id="SignalP"/>
    </source>
</evidence>
<dbReference type="InterPro" id="IPR036179">
    <property type="entry name" value="Ig-like_dom_sf"/>
</dbReference>
<dbReference type="GO" id="GO:0007155">
    <property type="term" value="P:cell adhesion"/>
    <property type="evidence" value="ECO:0007669"/>
    <property type="project" value="InterPro"/>
</dbReference>
<dbReference type="GeneTree" id="ENSGT00940000155971"/>
<evidence type="ECO:0000256" key="13">
    <source>
        <dbReference type="ARBA" id="ARBA00042947"/>
    </source>
</evidence>
<dbReference type="GO" id="GO:0005615">
    <property type="term" value="C:extracellular space"/>
    <property type="evidence" value="ECO:0007669"/>
    <property type="project" value="TreeGrafter"/>
</dbReference>
<dbReference type="CDD" id="cd03520">
    <property type="entry name" value="Link_domain_CSPGs_modules_2_4"/>
    <property type="match status" value="2"/>
</dbReference>
<feature type="region of interest" description="Disordered" evidence="17">
    <location>
        <begin position="779"/>
        <end position="846"/>
    </location>
</feature>
<dbReference type="FunFam" id="3.10.100.10:FF:000011">
    <property type="entry name" value="Aggrecan core protein"/>
    <property type="match status" value="1"/>
</dbReference>
<feature type="disulfide bond" evidence="14">
    <location>
        <begin position="1245"/>
        <end position="1255"/>
    </location>
</feature>
<dbReference type="InterPro" id="IPR000436">
    <property type="entry name" value="Sushi_SCR_CCP_dom"/>
</dbReference>
<dbReference type="Proteomes" id="UP000261540">
    <property type="component" value="Unplaced"/>
</dbReference>
<dbReference type="Ensembl" id="ENSPKIT00000018052.1">
    <property type="protein sequence ID" value="ENSPKIP00000037094.1"/>
    <property type="gene ID" value="ENSPKIG00000015394.1"/>
</dbReference>
<dbReference type="InterPro" id="IPR000742">
    <property type="entry name" value="EGF"/>
</dbReference>
<dbReference type="PROSITE" id="PS00615">
    <property type="entry name" value="C_TYPE_LECTIN_1"/>
    <property type="match status" value="1"/>
</dbReference>
<evidence type="ECO:0000256" key="3">
    <source>
        <dbReference type="ARBA" id="ARBA00022525"/>
    </source>
</evidence>
<keyword evidence="3" id="KW-0964">Secreted</keyword>
<keyword evidence="8" id="KW-0654">Proteoglycan</keyword>
<evidence type="ECO:0000259" key="22">
    <source>
        <dbReference type="PROSITE" id="PS50923"/>
    </source>
</evidence>
<reference evidence="24" key="1">
    <citation type="submission" date="2025-05" db="UniProtKB">
        <authorList>
            <consortium name="Ensembl"/>
        </authorList>
    </citation>
    <scope>IDENTIFICATION</scope>
</reference>
<evidence type="ECO:0000313" key="24">
    <source>
        <dbReference type="Ensembl" id="ENSPKIP00000037064.1"/>
    </source>
</evidence>
<evidence type="ECO:0000256" key="5">
    <source>
        <dbReference type="ARBA" id="ARBA00022723"/>
    </source>
</evidence>
<feature type="signal peptide" evidence="18">
    <location>
        <begin position="1"/>
        <end position="16"/>
    </location>
</feature>
<feature type="domain" description="Link" evidence="23">
    <location>
        <begin position="588"/>
        <end position="684"/>
    </location>
</feature>
<dbReference type="GO" id="GO:0001501">
    <property type="term" value="P:skeletal system development"/>
    <property type="evidence" value="ECO:0007669"/>
    <property type="project" value="TreeGrafter"/>
</dbReference>
<feature type="disulfide bond" evidence="16">
    <location>
        <begin position="631"/>
        <end position="652"/>
    </location>
</feature>
<dbReference type="SMART" id="SM00406">
    <property type="entry name" value="IGv"/>
    <property type="match status" value="1"/>
</dbReference>
<dbReference type="SUPFAM" id="SSF57535">
    <property type="entry name" value="Complement control module/SCR domain"/>
    <property type="match status" value="1"/>
</dbReference>
<proteinExistence type="inferred from homology"/>
<feature type="domain" description="Link" evidence="23">
    <location>
        <begin position="487"/>
        <end position="582"/>
    </location>
</feature>
<dbReference type="SUPFAM" id="SSF56436">
    <property type="entry name" value="C-type lectin-like"/>
    <property type="match status" value="5"/>
</dbReference>
<evidence type="ECO:0000256" key="11">
    <source>
        <dbReference type="ARBA" id="ARBA00023319"/>
    </source>
</evidence>
<dbReference type="GO" id="GO:0072534">
    <property type="term" value="C:perineuronal net"/>
    <property type="evidence" value="ECO:0007669"/>
    <property type="project" value="TreeGrafter"/>
</dbReference>
<dbReference type="Pfam" id="PF00193">
    <property type="entry name" value="Xlink"/>
    <property type="match status" value="4"/>
</dbReference>
<evidence type="ECO:0000256" key="8">
    <source>
        <dbReference type="ARBA" id="ARBA00022974"/>
    </source>
</evidence>
<evidence type="ECO:0000256" key="4">
    <source>
        <dbReference type="ARBA" id="ARBA00022530"/>
    </source>
</evidence>
<comment type="caution">
    <text evidence="14">Lacks conserved residue(s) required for the propagation of feature annotation.</text>
</comment>
<feature type="domain" description="Sushi" evidence="22">
    <location>
        <begin position="1407"/>
        <end position="1467"/>
    </location>
</feature>
<feature type="compositionally biased region" description="Low complexity" evidence="17">
    <location>
        <begin position="804"/>
        <end position="822"/>
    </location>
</feature>
<evidence type="ECO:0000259" key="19">
    <source>
        <dbReference type="PROSITE" id="PS50026"/>
    </source>
</evidence>
<accession>A0A3B3T2I6</accession>
<dbReference type="InterPro" id="IPR003599">
    <property type="entry name" value="Ig_sub"/>
</dbReference>
<evidence type="ECO:0000256" key="6">
    <source>
        <dbReference type="ARBA" id="ARBA00022729"/>
    </source>
</evidence>
<evidence type="ECO:0000256" key="10">
    <source>
        <dbReference type="ARBA" id="ARBA00023180"/>
    </source>
</evidence>
<dbReference type="OrthoDB" id="418245at2759"/>
<dbReference type="FunFam" id="2.10.70.10:FF:000003">
    <property type="entry name" value="Versican core protein"/>
    <property type="match status" value="1"/>
</dbReference>
<dbReference type="Gene3D" id="2.60.40.10">
    <property type="entry name" value="Immunoglobulins"/>
    <property type="match status" value="1"/>
</dbReference>
<dbReference type="SMART" id="SM00034">
    <property type="entry name" value="CLECT"/>
    <property type="match status" value="1"/>
</dbReference>
<comment type="subcellular location">
    <subcellularLocation>
        <location evidence="1">Secreted</location>
        <location evidence="1">Extracellular space</location>
        <location evidence="1">Extracellular matrix</location>
    </subcellularLocation>
</comment>
<dbReference type="PROSITE" id="PS50041">
    <property type="entry name" value="C_TYPE_LECTIN_2"/>
    <property type="match status" value="1"/>
</dbReference>
<dbReference type="InterPro" id="IPR016187">
    <property type="entry name" value="CTDL_fold"/>
</dbReference>
<dbReference type="STRING" id="1676925.ENSPKIP00000037064"/>
<dbReference type="SUPFAM" id="SSF48726">
    <property type="entry name" value="Immunoglobulin"/>
    <property type="match status" value="1"/>
</dbReference>
<evidence type="ECO:0000259" key="20">
    <source>
        <dbReference type="PROSITE" id="PS50041"/>
    </source>
</evidence>
<feature type="domain" description="Ig-like" evidence="21">
    <location>
        <begin position="31"/>
        <end position="152"/>
    </location>
</feature>
<feature type="disulfide bond" evidence="14">
    <location>
        <begin position="1266"/>
        <end position="1275"/>
    </location>
</feature>
<feature type="disulfide bond" evidence="16">
    <location>
        <begin position="300"/>
        <end position="321"/>
    </location>
</feature>
<dbReference type="PRINTS" id="PR01265">
    <property type="entry name" value="LINKMODULE"/>
</dbReference>
<feature type="domain" description="EGF-like" evidence="19">
    <location>
        <begin position="1241"/>
        <end position="1276"/>
    </location>
</feature>
<dbReference type="Gene3D" id="2.10.70.10">
    <property type="entry name" value="Complement Module, domain 1"/>
    <property type="match status" value="1"/>
</dbReference>
<dbReference type="PROSITE" id="PS01241">
    <property type="entry name" value="LINK_1"/>
    <property type="match status" value="4"/>
</dbReference>
<dbReference type="SMART" id="SM00032">
    <property type="entry name" value="CCP"/>
    <property type="match status" value="1"/>
</dbReference>
<dbReference type="PROSITE" id="PS50026">
    <property type="entry name" value="EGF_3"/>
    <property type="match status" value="1"/>
</dbReference>
<dbReference type="PROSITE" id="PS00290">
    <property type="entry name" value="IG_MHC"/>
    <property type="match status" value="1"/>
</dbReference>
<feature type="domain" description="C-type lectin" evidence="20">
    <location>
        <begin position="1289"/>
        <end position="1403"/>
    </location>
</feature>
<evidence type="ECO:0000256" key="16">
    <source>
        <dbReference type="PROSITE-ProRule" id="PRU00323"/>
    </source>
</evidence>
<dbReference type="GO" id="GO:0010001">
    <property type="term" value="P:glial cell differentiation"/>
    <property type="evidence" value="ECO:0007669"/>
    <property type="project" value="TreeGrafter"/>
</dbReference>
<keyword evidence="7" id="KW-0677">Repeat</keyword>
<dbReference type="SMART" id="SM00409">
    <property type="entry name" value="IG"/>
    <property type="match status" value="1"/>
</dbReference>
<evidence type="ECO:0000256" key="15">
    <source>
        <dbReference type="PROSITE-ProRule" id="PRU00302"/>
    </source>
</evidence>
<keyword evidence="11" id="KW-0393">Immunoglobulin domain</keyword>
<dbReference type="InterPro" id="IPR001304">
    <property type="entry name" value="C-type_lectin-like"/>
</dbReference>
<protein>
    <recommendedName>
        <fullName evidence="12">Aggrecan core protein</fullName>
    </recommendedName>
    <alternativeName>
        <fullName evidence="13">Cartilage-specific proteoglycan core protein</fullName>
    </alternativeName>
</protein>
<evidence type="ECO:0000259" key="23">
    <source>
        <dbReference type="PROSITE" id="PS50963"/>
    </source>
</evidence>
<dbReference type="GO" id="GO:0005540">
    <property type="term" value="F:hyaluronic acid binding"/>
    <property type="evidence" value="ECO:0007669"/>
    <property type="project" value="InterPro"/>
</dbReference>
<feature type="disulfide bond" evidence="15">
    <location>
        <begin position="1409"/>
        <end position="1452"/>
    </location>
</feature>
<dbReference type="InterPro" id="IPR016186">
    <property type="entry name" value="C-type_lectin-like/link_sf"/>
</dbReference>
<keyword evidence="10" id="KW-0325">Glycoprotein</keyword>
<dbReference type="FunFam" id="3.10.100.10:FF:000002">
    <property type="entry name" value="Hyaluronan proteoglycan link protein 1"/>
    <property type="match status" value="2"/>
</dbReference>
<organism evidence="24 25">
    <name type="scientific">Paramormyrops kingsleyae</name>
    <dbReference type="NCBI Taxonomy" id="1676925"/>
    <lineage>
        <taxon>Eukaryota</taxon>
        <taxon>Metazoa</taxon>
        <taxon>Chordata</taxon>
        <taxon>Craniata</taxon>
        <taxon>Vertebrata</taxon>
        <taxon>Euteleostomi</taxon>
        <taxon>Actinopterygii</taxon>
        <taxon>Neopterygii</taxon>
        <taxon>Teleostei</taxon>
        <taxon>Osteoglossocephala</taxon>
        <taxon>Osteoglossomorpha</taxon>
        <taxon>Osteoglossiformes</taxon>
        <taxon>Mormyridae</taxon>
        <taxon>Paramormyrops</taxon>
    </lineage>
</organism>
<evidence type="ECO:0000256" key="12">
    <source>
        <dbReference type="ARBA" id="ARBA00039399"/>
    </source>
</evidence>
<feature type="domain" description="Link" evidence="23">
    <location>
        <begin position="156"/>
        <end position="251"/>
    </location>
</feature>
<feature type="compositionally biased region" description="Polar residues" evidence="17">
    <location>
        <begin position="1483"/>
        <end position="1498"/>
    </location>
</feature>
<dbReference type="Pfam" id="PF00084">
    <property type="entry name" value="Sushi"/>
    <property type="match status" value="1"/>
</dbReference>
<keyword evidence="14" id="KW-0245">EGF-like domain</keyword>
<evidence type="ECO:0000256" key="2">
    <source>
        <dbReference type="ARBA" id="ARBA00006838"/>
    </source>
</evidence>
<evidence type="ECO:0000313" key="25">
    <source>
        <dbReference type="Proteomes" id="UP000261540"/>
    </source>
</evidence>
<dbReference type="FunFam" id="3.10.100.10:FF:000009">
    <property type="entry name" value="Aggrecan core protein"/>
    <property type="match status" value="1"/>
</dbReference>
<dbReference type="CDD" id="cd03517">
    <property type="entry name" value="Link_domain_CSPGs_modules_1_3"/>
    <property type="match status" value="2"/>
</dbReference>
<name>A0A3B3T2I6_9TELE</name>
<dbReference type="Pfam" id="PF07686">
    <property type="entry name" value="V-set"/>
    <property type="match status" value="1"/>
</dbReference>
<feature type="region of interest" description="Disordered" evidence="17">
    <location>
        <begin position="1464"/>
        <end position="1498"/>
    </location>
</feature>
<dbReference type="PROSITE" id="PS00022">
    <property type="entry name" value="EGF_1"/>
    <property type="match status" value="1"/>
</dbReference>
<dbReference type="InterPro" id="IPR013106">
    <property type="entry name" value="Ig_V-set"/>
</dbReference>
<keyword evidence="5" id="KW-0479">Metal-binding</keyword>
<dbReference type="GO" id="GO:0007417">
    <property type="term" value="P:central nervous system development"/>
    <property type="evidence" value="ECO:0007669"/>
    <property type="project" value="TreeGrafter"/>
</dbReference>
<keyword evidence="15" id="KW-0768">Sushi</keyword>
<keyword evidence="6 18" id="KW-0732">Signal</keyword>
<dbReference type="Gene3D" id="3.10.100.10">
    <property type="entry name" value="Mannose-Binding Protein A, subunit A"/>
    <property type="match status" value="5"/>
</dbReference>
<dbReference type="FunFam" id="3.10.100.10:FF:000003">
    <property type="entry name" value="Versican core protein"/>
    <property type="match status" value="1"/>
</dbReference>
<dbReference type="GO" id="GO:0046872">
    <property type="term" value="F:metal ion binding"/>
    <property type="evidence" value="ECO:0007669"/>
    <property type="project" value="UniProtKB-KW"/>
</dbReference>
<dbReference type="PANTHER" id="PTHR22804:SF42">
    <property type="entry name" value="AGGRECAN CORE PROTEIN"/>
    <property type="match status" value="1"/>
</dbReference>
<dbReference type="CDD" id="cd00054">
    <property type="entry name" value="EGF_CA"/>
    <property type="match status" value="1"/>
</dbReference>
<dbReference type="SMART" id="SM00445">
    <property type="entry name" value="LINK"/>
    <property type="match status" value="4"/>
</dbReference>
<dbReference type="InterPro" id="IPR000538">
    <property type="entry name" value="Link_dom"/>
</dbReference>
<dbReference type="InterPro" id="IPR003006">
    <property type="entry name" value="Ig/MHC_CS"/>
</dbReference>
<evidence type="ECO:0000256" key="14">
    <source>
        <dbReference type="PROSITE-ProRule" id="PRU00076"/>
    </source>
</evidence>
<dbReference type="Gene3D" id="2.10.25.10">
    <property type="entry name" value="Laminin"/>
    <property type="match status" value="1"/>
</dbReference>
<feature type="disulfide bond" evidence="15">
    <location>
        <begin position="1438"/>
        <end position="1465"/>
    </location>
</feature>
<dbReference type="InterPro" id="IPR007110">
    <property type="entry name" value="Ig-like_dom"/>
</dbReference>
<dbReference type="GO" id="GO:0045202">
    <property type="term" value="C:synapse"/>
    <property type="evidence" value="ECO:0007669"/>
    <property type="project" value="TreeGrafter"/>
</dbReference>
<keyword evidence="4" id="KW-0272">Extracellular matrix</keyword>
<comment type="similarity">
    <text evidence="2">Belongs to the aggrecan/versican proteoglycan family.</text>
</comment>
<feature type="domain" description="Link" evidence="23">
    <location>
        <begin position="256"/>
        <end position="353"/>
    </location>
</feature>
<keyword evidence="9 14" id="KW-1015">Disulfide bond</keyword>
<dbReference type="InterPro" id="IPR050691">
    <property type="entry name" value="Hyaluronan_bind_Proteoglycan"/>
</dbReference>
<evidence type="ECO:0000256" key="1">
    <source>
        <dbReference type="ARBA" id="ARBA00004498"/>
    </source>
</evidence>
<evidence type="ECO:0000259" key="21">
    <source>
        <dbReference type="PROSITE" id="PS50835"/>
    </source>
</evidence>
<sequence length="1498" mass="160289">MTSLFLLCACLRVIAATIYYEELSGTDFESPLSVSIPLERPLRPLLGGKLVVPCYFQDNTVHDPGAPTITPLSHRIKWSRVTKDKVTDILVAMEGKVQIQSTYLDRVTMVHYPTVPTDASIEITELHANDSGTYRCEVMHGIEDNNDNVEIQVQGIVFHYRAISTRYTLTFEKAKAACIQNSAVIASPEQLQAAYDDGFHQCDAGWLSDQTVRYPIHEPRERCYGDKDEFPGVRTYGVRDVNETYDVYCFAEKMSGRVFYSFSPDKFTFTEAEEQCVKLGAQLATTGQLYLAWKAGMDVCNAGWLSDRSVRYPINIARPQCGGGLLGVRTVYLHPNQTGYPNPESRYDAICYEDEEEGSAMTMTFPDLQTATEAGSSFVSMATVTEGPEVFLRNATRESELMGVVATQEPVNITGTEGLETVTVDLVGAGDNVTELPLSPPPSFTEDYLNITDIEEEIIGQATAVPGLEGKITPENHTKSVPSVTGVVFHYRAGSSRYAFTFVEAQLACQSIGAVIASPEQLQAAFEGGFHQCDAGWLLDQSVRYPIVFPREKCSGDLNQVPGVRSYGLRPAGERYDVYCYTDSPKGEVFHVSSSEGFTYDEAVSHCLELEAALASTADLHAAWQQGFDKCRPGWLSDRSVRYPITKPTLQCGGGKAGVHTVYSFPSQTSYPDLYSKYDAYCLRVDLMALNETKWNITGIEEDLINITSITDLRKPVSPSIAPPISVDISGFGSTDLPSGTSGSGMLSGTISGLGEDVSGSGLSGDGFDVRVTLQGSGEMLSGEGSASGKLQEAGEGSTGILTFPSGMGPGDFSGFPPGFSGDRSESGSASGFIPEDGSTAIFSGSGESGDFSDVASGSGASGDFSGYSGIPSGFLQSGDISGFSGDLDGSGDSIIILLDGSMADISKSRTSTEEGRGQVEFSGSGDMSGFGLSGFFSGDVTGLGSGLSGSASGSGFEFPEVTFLDSDIIQVIKKPVEGQEASGILDFWNSADMSGFHSEDVYDYSSGASGIPEMSGISGLPEMSGASGLPDVSEISGLPEMSGASGLPDVSEISGLPEISGASGLPDVSEISGLPEMSGASGLPDAPSASGLPSGEISGASANGDVVLLTEEEMVEISIIPKISQELGKGPVEISGAGSGSVFISGSGDQVGSTSEVTSGAFSGATPHDHASLIHFSEPGEQELKSTFMDENPQESRSELVEFISKYYATALVPSAAPTSPTVSLPIPEVMQEPAFADAFIDPCDPNPCGPGSCSVRGDIAHCQCPPGVTGDACQLDVHSCEEGWVKFQGSCYLYFLERTPWQDAETRCQGLNSHLVSILTPEEQDFVNSNTQDYQWIGLSDKAVENDFRWTDGSPMQYENWKSNQPDNYFNSGEDCVVMIWHENGQWNDVPCNYHLPFTCKRGPAFCGTPPEVKNARTFGKKRDRYEVYSVIRYQCEAGFVQRHLPVVRCLEDGQWEKPRVECIGPTGSSSGQSLRKRSVRTQSESASSTSWGKLR</sequence>
<evidence type="ECO:0000256" key="7">
    <source>
        <dbReference type="ARBA" id="ARBA00022737"/>
    </source>
</evidence>
<dbReference type="PROSITE" id="PS50923">
    <property type="entry name" value="SUSHI"/>
    <property type="match status" value="1"/>
</dbReference>
<dbReference type="PANTHER" id="PTHR22804">
    <property type="entry name" value="AGGRECAN/VERSICAN PROTEOGLYCAN"/>
    <property type="match status" value="1"/>
</dbReference>
<feature type="disulfide bond" evidence="16">
    <location>
        <begin position="202"/>
        <end position="223"/>
    </location>
</feature>
<dbReference type="PROSITE" id="PS50835">
    <property type="entry name" value="IG_LIKE"/>
    <property type="match status" value="1"/>
</dbReference>
<dbReference type="Ensembl" id="ENSPKIT00000018019.1">
    <property type="protein sequence ID" value="ENSPKIP00000037064.1"/>
    <property type="gene ID" value="ENSPKIG00000015394.1"/>
</dbReference>
<dbReference type="PROSITE" id="PS50963">
    <property type="entry name" value="LINK_2"/>
    <property type="match status" value="4"/>
</dbReference>
<evidence type="ECO:0000256" key="17">
    <source>
        <dbReference type="SAM" id="MobiDB-lite"/>
    </source>
</evidence>
<dbReference type="Pfam" id="PF00059">
    <property type="entry name" value="Lectin_C"/>
    <property type="match status" value="1"/>
</dbReference>
<dbReference type="InterPro" id="IPR013783">
    <property type="entry name" value="Ig-like_fold"/>
</dbReference>
<feature type="chain" id="PRO_5044589399" description="Aggrecan core protein" evidence="18">
    <location>
        <begin position="17"/>
        <end position="1498"/>
    </location>
</feature>
<dbReference type="GO" id="GO:0002052">
    <property type="term" value="P:positive regulation of neuroblast proliferation"/>
    <property type="evidence" value="ECO:0007669"/>
    <property type="project" value="TreeGrafter"/>
</dbReference>
<keyword evidence="25" id="KW-1185">Reference proteome</keyword>
<evidence type="ECO:0000256" key="9">
    <source>
        <dbReference type="ARBA" id="ARBA00023157"/>
    </source>
</evidence>
<feature type="disulfide bond" evidence="16">
    <location>
        <begin position="533"/>
        <end position="554"/>
    </location>
</feature>
<dbReference type="InterPro" id="IPR035976">
    <property type="entry name" value="Sushi/SCR/CCP_sf"/>
</dbReference>
<dbReference type="InterPro" id="IPR018378">
    <property type="entry name" value="C-type_lectin_CS"/>
</dbReference>
<dbReference type="CDD" id="cd00033">
    <property type="entry name" value="CCP"/>
    <property type="match status" value="1"/>
</dbReference>